<dbReference type="PANTHER" id="PTHR47074:SF78">
    <property type="entry name" value="GB|AAF30348.1-RELATED"/>
    <property type="match status" value="1"/>
</dbReference>
<protein>
    <recommendedName>
        <fullName evidence="1">RNase H type-1 domain-containing protein</fullName>
    </recommendedName>
</protein>
<dbReference type="CDD" id="cd06222">
    <property type="entry name" value="RNase_H_like"/>
    <property type="match status" value="1"/>
</dbReference>
<evidence type="ECO:0000313" key="3">
    <source>
        <dbReference type="Proteomes" id="UP000236291"/>
    </source>
</evidence>
<dbReference type="AlphaFoldDB" id="A0A2K3P300"/>
<dbReference type="EMBL" id="ASHM01003289">
    <property type="protein sequence ID" value="PNY09660.1"/>
    <property type="molecule type" value="Genomic_DNA"/>
</dbReference>
<dbReference type="SUPFAM" id="SSF53098">
    <property type="entry name" value="Ribonuclease H-like"/>
    <property type="match status" value="1"/>
</dbReference>
<dbReference type="PANTHER" id="PTHR47074">
    <property type="entry name" value="BNAC02G40300D PROTEIN"/>
    <property type="match status" value="1"/>
</dbReference>
<dbReference type="Pfam" id="PF13456">
    <property type="entry name" value="RVT_3"/>
    <property type="match status" value="1"/>
</dbReference>
<feature type="domain" description="RNase H type-1" evidence="1">
    <location>
        <begin position="172"/>
        <end position="243"/>
    </location>
</feature>
<dbReference type="InterPro" id="IPR012337">
    <property type="entry name" value="RNaseH-like_sf"/>
</dbReference>
<dbReference type="Gene3D" id="3.30.420.10">
    <property type="entry name" value="Ribonuclease H-like superfamily/Ribonuclease H"/>
    <property type="match status" value="1"/>
</dbReference>
<dbReference type="GO" id="GO:0004523">
    <property type="term" value="F:RNA-DNA hybrid ribonuclease activity"/>
    <property type="evidence" value="ECO:0007669"/>
    <property type="project" value="InterPro"/>
</dbReference>
<dbReference type="Proteomes" id="UP000236291">
    <property type="component" value="Unassembled WGS sequence"/>
</dbReference>
<dbReference type="GO" id="GO:0003676">
    <property type="term" value="F:nucleic acid binding"/>
    <property type="evidence" value="ECO:0007669"/>
    <property type="project" value="InterPro"/>
</dbReference>
<reference evidence="2 3" key="1">
    <citation type="journal article" date="2014" name="Am. J. Bot.">
        <title>Genome assembly and annotation for red clover (Trifolium pratense; Fabaceae).</title>
        <authorList>
            <person name="Istvanek J."/>
            <person name="Jaros M."/>
            <person name="Krenek A."/>
            <person name="Repkova J."/>
        </authorList>
    </citation>
    <scope>NUCLEOTIDE SEQUENCE [LARGE SCALE GENOMIC DNA]</scope>
    <source>
        <strain evidence="3">cv. Tatra</strain>
        <tissue evidence="2">Young leaves</tissue>
    </source>
</reference>
<dbReference type="InterPro" id="IPR002156">
    <property type="entry name" value="RNaseH_domain"/>
</dbReference>
<dbReference type="InterPro" id="IPR036397">
    <property type="entry name" value="RNaseH_sf"/>
</dbReference>
<sequence>MSYSANPDTLVARIFKARIGDGSKIKVMHDPWLRGERNSWCNHLKSKCKGIACLVWKEETHGNYTLSTGYSLLMQEKEEMQHRGNAFQRKCDFVVQCPSICQLCEEGAEDHCHILFDCPESRQSWAAAGITRFGIMKRVRQSNWQQQSWQPPRFGWLKCNVDAWFQDHHGWVTNRGWCIRNDAGLFMYAGTAWDESNHTIIEAEALALMLAMQAASNMHMEHIVFESDSQLVAHLLASEFSALISSIKNFLALNSNFE</sequence>
<dbReference type="STRING" id="57577.A0A2K3P300"/>
<gene>
    <name evidence="2" type="ORF">L195_g006214</name>
</gene>
<organism evidence="2 3">
    <name type="scientific">Trifolium pratense</name>
    <name type="common">Red clover</name>
    <dbReference type="NCBI Taxonomy" id="57577"/>
    <lineage>
        <taxon>Eukaryota</taxon>
        <taxon>Viridiplantae</taxon>
        <taxon>Streptophyta</taxon>
        <taxon>Embryophyta</taxon>
        <taxon>Tracheophyta</taxon>
        <taxon>Spermatophyta</taxon>
        <taxon>Magnoliopsida</taxon>
        <taxon>eudicotyledons</taxon>
        <taxon>Gunneridae</taxon>
        <taxon>Pentapetalae</taxon>
        <taxon>rosids</taxon>
        <taxon>fabids</taxon>
        <taxon>Fabales</taxon>
        <taxon>Fabaceae</taxon>
        <taxon>Papilionoideae</taxon>
        <taxon>50 kb inversion clade</taxon>
        <taxon>NPAAA clade</taxon>
        <taxon>Hologalegina</taxon>
        <taxon>IRL clade</taxon>
        <taxon>Trifolieae</taxon>
        <taxon>Trifolium</taxon>
    </lineage>
</organism>
<comment type="caution">
    <text evidence="2">The sequence shown here is derived from an EMBL/GenBank/DDBJ whole genome shotgun (WGS) entry which is preliminary data.</text>
</comment>
<proteinExistence type="predicted"/>
<feature type="non-terminal residue" evidence="2">
    <location>
        <position position="258"/>
    </location>
</feature>
<evidence type="ECO:0000259" key="1">
    <source>
        <dbReference type="Pfam" id="PF13456"/>
    </source>
</evidence>
<dbReference type="InterPro" id="IPR052929">
    <property type="entry name" value="RNase_H-like_EbsB-rel"/>
</dbReference>
<accession>A0A2K3P300</accession>
<evidence type="ECO:0000313" key="2">
    <source>
        <dbReference type="EMBL" id="PNY09660.1"/>
    </source>
</evidence>
<reference evidence="2 3" key="2">
    <citation type="journal article" date="2017" name="Front. Plant Sci.">
        <title>Gene Classification and Mining of Molecular Markers Useful in Red Clover (Trifolium pratense) Breeding.</title>
        <authorList>
            <person name="Istvanek J."/>
            <person name="Dluhosova J."/>
            <person name="Dluhos P."/>
            <person name="Patkova L."/>
            <person name="Nedelnik J."/>
            <person name="Repkova J."/>
        </authorList>
    </citation>
    <scope>NUCLEOTIDE SEQUENCE [LARGE SCALE GENOMIC DNA]</scope>
    <source>
        <strain evidence="3">cv. Tatra</strain>
        <tissue evidence="2">Young leaves</tissue>
    </source>
</reference>
<dbReference type="InterPro" id="IPR044730">
    <property type="entry name" value="RNase_H-like_dom_plant"/>
</dbReference>
<name>A0A2K3P300_TRIPR</name>